<evidence type="ECO:0000313" key="1">
    <source>
        <dbReference type="EMBL" id="OOF33777.1"/>
    </source>
</evidence>
<dbReference type="EMBL" id="MUFR01000022">
    <property type="protein sequence ID" value="OOF33777.1"/>
    <property type="molecule type" value="Genomic_DNA"/>
</dbReference>
<comment type="caution">
    <text evidence="1">The sequence shown here is derived from an EMBL/GenBank/DDBJ whole genome shotgun (WGS) entry which is preliminary data.</text>
</comment>
<name>A0ABX3KS07_SALCS</name>
<evidence type="ECO:0008006" key="3">
    <source>
        <dbReference type="Google" id="ProtNLM"/>
    </source>
</evidence>
<accession>A0ABX3KS07</accession>
<dbReference type="Proteomes" id="UP000189431">
    <property type="component" value="Unassembled WGS sequence"/>
</dbReference>
<dbReference type="RefSeq" id="WP_021022339.1">
    <property type="nucleotide sequence ID" value="NZ_MUFR01000022.1"/>
</dbReference>
<protein>
    <recommendedName>
        <fullName evidence="3">N-acetyltransferase</fullName>
    </recommendedName>
</protein>
<sequence>MRKQLITEKYRSLRLAVLKQTQSEFEQLQPDLIDCISLTEINELALVAQNQWHPSPVRQIGWDWRQILQQYRRDHMARLELAIWHHQDLSGLMIGKASEGRLVVKINYIQGGDAVNPLKGYILPIASRCAELFAAAINAGWIGIQDPIENEDLLHYYHLLGFNQRDPFDPRNNALFKRIS</sequence>
<keyword evidence="2" id="KW-1185">Reference proteome</keyword>
<reference evidence="2" key="1">
    <citation type="submission" date="2017-01" db="EMBL/GenBank/DDBJ databases">
        <title>Draft genome of the species Salinivibrio costicola subsp. alcaliphilus.</title>
        <authorList>
            <person name="Lopez-Hermoso C."/>
            <person name="De La Haba R."/>
            <person name="Sanchez-Porro C."/>
            <person name="Ventosa A."/>
        </authorList>
    </citation>
    <scope>NUCLEOTIDE SEQUENCE [LARGE SCALE GENOMIC DNA]</scope>
    <source>
        <strain evidence="2">CBH448</strain>
    </source>
</reference>
<organism evidence="1 2">
    <name type="scientific">Salinivibrio costicola subsp. alcaliphilus</name>
    <dbReference type="NCBI Taxonomy" id="272773"/>
    <lineage>
        <taxon>Bacteria</taxon>
        <taxon>Pseudomonadati</taxon>
        <taxon>Pseudomonadota</taxon>
        <taxon>Gammaproteobacteria</taxon>
        <taxon>Vibrionales</taxon>
        <taxon>Vibrionaceae</taxon>
        <taxon>Salinivibrio</taxon>
    </lineage>
</organism>
<evidence type="ECO:0000313" key="2">
    <source>
        <dbReference type="Proteomes" id="UP000189431"/>
    </source>
</evidence>
<proteinExistence type="predicted"/>
<gene>
    <name evidence="1" type="ORF">BZJ21_09085</name>
</gene>